<dbReference type="EMBL" id="BDGG01000011">
    <property type="protein sequence ID" value="GAV04517.1"/>
    <property type="molecule type" value="Genomic_DNA"/>
</dbReference>
<comment type="caution">
    <text evidence="1">The sequence shown here is derived from an EMBL/GenBank/DDBJ whole genome shotgun (WGS) entry which is preliminary data.</text>
</comment>
<dbReference type="AlphaFoldDB" id="A0A1D1VSH5"/>
<evidence type="ECO:0000313" key="2">
    <source>
        <dbReference type="Proteomes" id="UP000186922"/>
    </source>
</evidence>
<sequence>MDVTAMLGYVIATVGFISSKNQFGGFVVVQSGQILVVVIRILIMSVPLAGIYEEVHVNNLIIAMDITTDTRFSGPREYWLPLFPLVDVIGS</sequence>
<protein>
    <submittedName>
        <fullName evidence="1">Uncharacterized protein</fullName>
    </submittedName>
</protein>
<organism evidence="1 2">
    <name type="scientific">Ramazzottius varieornatus</name>
    <name type="common">Water bear</name>
    <name type="synonym">Tardigrade</name>
    <dbReference type="NCBI Taxonomy" id="947166"/>
    <lineage>
        <taxon>Eukaryota</taxon>
        <taxon>Metazoa</taxon>
        <taxon>Ecdysozoa</taxon>
        <taxon>Tardigrada</taxon>
        <taxon>Eutardigrada</taxon>
        <taxon>Parachela</taxon>
        <taxon>Hypsibioidea</taxon>
        <taxon>Ramazzottiidae</taxon>
        <taxon>Ramazzottius</taxon>
    </lineage>
</organism>
<gene>
    <name evidence="1" type="primary">RvY_14786-1</name>
    <name evidence="1" type="synonym">RvY_14786.1</name>
    <name evidence="1" type="ORF">RvY_14786</name>
</gene>
<reference evidence="1 2" key="1">
    <citation type="journal article" date="2016" name="Nat. Commun.">
        <title>Extremotolerant tardigrade genome and improved radiotolerance of human cultured cells by tardigrade-unique protein.</title>
        <authorList>
            <person name="Hashimoto T."/>
            <person name="Horikawa D.D."/>
            <person name="Saito Y."/>
            <person name="Kuwahara H."/>
            <person name="Kozuka-Hata H."/>
            <person name="Shin-I T."/>
            <person name="Minakuchi Y."/>
            <person name="Ohishi K."/>
            <person name="Motoyama A."/>
            <person name="Aizu T."/>
            <person name="Enomoto A."/>
            <person name="Kondo K."/>
            <person name="Tanaka S."/>
            <person name="Hara Y."/>
            <person name="Koshikawa S."/>
            <person name="Sagara H."/>
            <person name="Miura T."/>
            <person name="Yokobori S."/>
            <person name="Miyagawa K."/>
            <person name="Suzuki Y."/>
            <person name="Kubo T."/>
            <person name="Oyama M."/>
            <person name="Kohara Y."/>
            <person name="Fujiyama A."/>
            <person name="Arakawa K."/>
            <person name="Katayama T."/>
            <person name="Toyoda A."/>
            <person name="Kunieda T."/>
        </authorList>
    </citation>
    <scope>NUCLEOTIDE SEQUENCE [LARGE SCALE GENOMIC DNA]</scope>
    <source>
        <strain evidence="1 2">YOKOZUNA-1</strain>
    </source>
</reference>
<evidence type="ECO:0000313" key="1">
    <source>
        <dbReference type="EMBL" id="GAV04517.1"/>
    </source>
</evidence>
<proteinExistence type="predicted"/>
<dbReference type="Proteomes" id="UP000186922">
    <property type="component" value="Unassembled WGS sequence"/>
</dbReference>
<name>A0A1D1VSH5_RAMVA</name>
<accession>A0A1D1VSH5</accession>
<keyword evidence="2" id="KW-1185">Reference proteome</keyword>